<protein>
    <submittedName>
        <fullName evidence="2">Uncharacterized protein</fullName>
    </submittedName>
</protein>
<proteinExistence type="predicted"/>
<feature type="transmembrane region" description="Helical" evidence="1">
    <location>
        <begin position="12"/>
        <end position="29"/>
    </location>
</feature>
<gene>
    <name evidence="2" type="ORF">LMG28614_05245</name>
</gene>
<dbReference type="Proteomes" id="UP000494365">
    <property type="component" value="Unassembled WGS sequence"/>
</dbReference>
<keyword evidence="3" id="KW-1185">Reference proteome</keyword>
<reference evidence="2 3" key="1">
    <citation type="submission" date="2020-04" db="EMBL/GenBank/DDBJ databases">
        <authorList>
            <person name="De Canck E."/>
        </authorList>
    </citation>
    <scope>NUCLEOTIDE SEQUENCE [LARGE SCALE GENOMIC DNA]</scope>
    <source>
        <strain evidence="2 3">LMG 28614</strain>
    </source>
</reference>
<keyword evidence="1" id="KW-0472">Membrane</keyword>
<evidence type="ECO:0000256" key="1">
    <source>
        <dbReference type="SAM" id="Phobius"/>
    </source>
</evidence>
<organism evidence="2 3">
    <name type="scientific">Paraburkholderia ultramafica</name>
    <dbReference type="NCBI Taxonomy" id="1544867"/>
    <lineage>
        <taxon>Bacteria</taxon>
        <taxon>Pseudomonadati</taxon>
        <taxon>Pseudomonadota</taxon>
        <taxon>Betaproteobacteria</taxon>
        <taxon>Burkholderiales</taxon>
        <taxon>Burkholderiaceae</taxon>
        <taxon>Paraburkholderia</taxon>
    </lineage>
</organism>
<name>A0A6S7BVV5_9BURK</name>
<keyword evidence="1" id="KW-1133">Transmembrane helix</keyword>
<evidence type="ECO:0000313" key="2">
    <source>
        <dbReference type="EMBL" id="CAB3800786.1"/>
    </source>
</evidence>
<dbReference type="AlphaFoldDB" id="A0A6S7BVV5"/>
<accession>A0A6S7BVV5</accession>
<dbReference type="EMBL" id="CADIKK010000029">
    <property type="protein sequence ID" value="CAB3800786.1"/>
    <property type="molecule type" value="Genomic_DNA"/>
</dbReference>
<sequence length="74" mass="8030">MSLKDGGQCEERNYLAVPVLMATIVAFFAENAFAQSETDNVNQSNSPLNLASSLNVQTSDPAIDPVEIQQAMRQ</sequence>
<evidence type="ECO:0000313" key="3">
    <source>
        <dbReference type="Proteomes" id="UP000494365"/>
    </source>
</evidence>
<keyword evidence="1" id="KW-0812">Transmembrane</keyword>